<sequence length="147" mass="15811">MTLTDPSPIHQTMAGWLAHLAGGGSAPLENLLHPDVVFWSPVIFAPQRGRDLTIMYLTAASQVFPGDPETEGSGPSGQSGGEFHYTKKVLDGNHAVLEFETTMGGIQVNGVDIITCDDNGLITEFKVMIRPFKAIEAVRDRMAAMLA</sequence>
<name>A0A381SSC9_9ZZZZ</name>
<gene>
    <name evidence="2" type="ORF">METZ01_LOCUS59233</name>
</gene>
<accession>A0A381SSC9</accession>
<dbReference type="AlphaFoldDB" id="A0A381SSC9"/>
<evidence type="ECO:0000256" key="1">
    <source>
        <dbReference type="SAM" id="MobiDB-lite"/>
    </source>
</evidence>
<evidence type="ECO:0000313" key="2">
    <source>
        <dbReference type="EMBL" id="SVA06379.1"/>
    </source>
</evidence>
<reference evidence="2" key="1">
    <citation type="submission" date="2018-05" db="EMBL/GenBank/DDBJ databases">
        <authorList>
            <person name="Lanie J.A."/>
            <person name="Ng W.-L."/>
            <person name="Kazmierczak K.M."/>
            <person name="Andrzejewski T.M."/>
            <person name="Davidsen T.M."/>
            <person name="Wayne K.J."/>
            <person name="Tettelin H."/>
            <person name="Glass J.I."/>
            <person name="Rusch D."/>
            <person name="Podicherti R."/>
            <person name="Tsui H.-C.T."/>
            <person name="Winkler M.E."/>
        </authorList>
    </citation>
    <scope>NUCLEOTIDE SEQUENCE</scope>
</reference>
<dbReference type="SUPFAM" id="SSF54427">
    <property type="entry name" value="NTF2-like"/>
    <property type="match status" value="1"/>
</dbReference>
<proteinExistence type="predicted"/>
<dbReference type="InterPro" id="IPR032710">
    <property type="entry name" value="NTF2-like_dom_sf"/>
</dbReference>
<feature type="region of interest" description="Disordered" evidence="1">
    <location>
        <begin position="65"/>
        <end position="84"/>
    </location>
</feature>
<organism evidence="2">
    <name type="scientific">marine metagenome</name>
    <dbReference type="NCBI Taxonomy" id="408172"/>
    <lineage>
        <taxon>unclassified sequences</taxon>
        <taxon>metagenomes</taxon>
        <taxon>ecological metagenomes</taxon>
    </lineage>
</organism>
<dbReference type="Gene3D" id="3.10.450.50">
    <property type="match status" value="1"/>
</dbReference>
<protein>
    <submittedName>
        <fullName evidence="2">Uncharacterized protein</fullName>
    </submittedName>
</protein>
<dbReference type="EMBL" id="UINC01003445">
    <property type="protein sequence ID" value="SVA06379.1"/>
    <property type="molecule type" value="Genomic_DNA"/>
</dbReference>